<sequence length="57" mass="6945">MMRVLWFLERLKGRTKCRLGYHDAYAQVLWNRDASNYSGIRIRCFRCDKILKEVVHK</sequence>
<dbReference type="EMBL" id="LAZR01000358">
    <property type="protein sequence ID" value="KKN72664.1"/>
    <property type="molecule type" value="Genomic_DNA"/>
</dbReference>
<accession>A0A0F9T097</accession>
<gene>
    <name evidence="1" type="ORF">LCGC14_0409060</name>
</gene>
<organism evidence="1">
    <name type="scientific">marine sediment metagenome</name>
    <dbReference type="NCBI Taxonomy" id="412755"/>
    <lineage>
        <taxon>unclassified sequences</taxon>
        <taxon>metagenomes</taxon>
        <taxon>ecological metagenomes</taxon>
    </lineage>
</organism>
<protein>
    <submittedName>
        <fullName evidence="1">Uncharacterized protein</fullName>
    </submittedName>
</protein>
<reference evidence="1" key="1">
    <citation type="journal article" date="2015" name="Nature">
        <title>Complex archaea that bridge the gap between prokaryotes and eukaryotes.</title>
        <authorList>
            <person name="Spang A."/>
            <person name="Saw J.H."/>
            <person name="Jorgensen S.L."/>
            <person name="Zaremba-Niedzwiedzka K."/>
            <person name="Martijn J."/>
            <person name="Lind A.E."/>
            <person name="van Eijk R."/>
            <person name="Schleper C."/>
            <person name="Guy L."/>
            <person name="Ettema T.J."/>
        </authorList>
    </citation>
    <scope>NUCLEOTIDE SEQUENCE</scope>
</reference>
<evidence type="ECO:0000313" key="1">
    <source>
        <dbReference type="EMBL" id="KKN72664.1"/>
    </source>
</evidence>
<comment type="caution">
    <text evidence="1">The sequence shown here is derived from an EMBL/GenBank/DDBJ whole genome shotgun (WGS) entry which is preliminary data.</text>
</comment>
<name>A0A0F9T097_9ZZZZ</name>
<dbReference type="AlphaFoldDB" id="A0A0F9T097"/>
<proteinExistence type="predicted"/>